<dbReference type="RefSeq" id="WP_101575741.1">
    <property type="nucleotide sequence ID" value="NZ_PGVA01000004.1"/>
</dbReference>
<comment type="caution">
    <text evidence="2">The sequence shown here is derived from an EMBL/GenBank/DDBJ whole genome shotgun (WGS) entry which is preliminary data.</text>
</comment>
<dbReference type="EMBL" id="PGVA01000004">
    <property type="protein sequence ID" value="PLR86077.1"/>
    <property type="molecule type" value="Genomic_DNA"/>
</dbReference>
<accession>A0A2N5GRK7</accession>
<feature type="transmembrane region" description="Helical" evidence="1">
    <location>
        <begin position="46"/>
        <end position="65"/>
    </location>
</feature>
<dbReference type="AlphaFoldDB" id="A0A2N5GRK7"/>
<dbReference type="InterPro" id="IPR020144">
    <property type="entry name" value="SpoVAB"/>
</dbReference>
<dbReference type="OrthoDB" id="9790504at2"/>
<evidence type="ECO:0000313" key="4">
    <source>
        <dbReference type="Proteomes" id="UP000234951"/>
    </source>
</evidence>
<proteinExistence type="predicted"/>
<gene>
    <name evidence="2" type="ORF">CU635_03320</name>
    <name evidence="3" type="ORF">CVD25_05030</name>
</gene>
<evidence type="ECO:0000313" key="3">
    <source>
        <dbReference type="EMBL" id="PLS00197.1"/>
    </source>
</evidence>
<dbReference type="Pfam" id="PF13782">
    <property type="entry name" value="SpoVAB"/>
    <property type="match status" value="1"/>
</dbReference>
<protein>
    <submittedName>
        <fullName evidence="2">Stage V sporulation protein AB</fullName>
    </submittedName>
</protein>
<reference evidence="2 4" key="1">
    <citation type="submission" date="2017-11" db="EMBL/GenBank/DDBJ databases">
        <title>Comparitive Functional Genomics of Dry Heat Resistant strains isolated from the Viking Spacecraft.</title>
        <authorList>
            <person name="Seuylemezian A."/>
            <person name="Cooper K."/>
            <person name="Vaishampayan P."/>
        </authorList>
    </citation>
    <scope>NUCLEOTIDE SEQUENCE [LARGE SCALE GENOMIC DNA]</scope>
    <source>
        <strain evidence="2 4">M4.6</strain>
    </source>
</reference>
<sequence>MIIHVLAVSFIGFAAGLTVGAGFVAFLTVLGIIPRLTQLSKTIKKIFSYEWAVVLGAVAGALATIRDPVLHLSPLFLIPLGLAGGVFIGLLAAALTEVLNVFPILAKRVGLEERIISLLMAIVLGKVFGSLFHWLYFVDH</sequence>
<evidence type="ECO:0000313" key="2">
    <source>
        <dbReference type="EMBL" id="PLR86077.1"/>
    </source>
</evidence>
<keyword evidence="1" id="KW-1133">Transmembrane helix</keyword>
<feature type="transmembrane region" description="Helical" evidence="1">
    <location>
        <begin position="6"/>
        <end position="34"/>
    </location>
</feature>
<feature type="transmembrane region" description="Helical" evidence="1">
    <location>
        <begin position="77"/>
        <end position="103"/>
    </location>
</feature>
<dbReference type="Proteomes" id="UP000234951">
    <property type="component" value="Unassembled WGS sequence"/>
</dbReference>
<keyword evidence="1" id="KW-0472">Membrane</keyword>
<keyword evidence="5" id="KW-1185">Reference proteome</keyword>
<evidence type="ECO:0000313" key="5">
    <source>
        <dbReference type="Proteomes" id="UP000235114"/>
    </source>
</evidence>
<reference evidence="3 5" key="2">
    <citation type="submission" date="2017-12" db="EMBL/GenBank/DDBJ databases">
        <title>Comparative Functional Genomics of Dry Heat Resistant strains isolated from the Viking Spacecraft.</title>
        <authorList>
            <person name="Seuylemezian A."/>
            <person name="Cooper K."/>
            <person name="Vaishampayan P."/>
        </authorList>
    </citation>
    <scope>NUCLEOTIDE SEQUENCE [LARGE SCALE GENOMIC DNA]</scope>
    <source>
        <strain evidence="3 5">ATCC 29669</strain>
    </source>
</reference>
<feature type="transmembrane region" description="Helical" evidence="1">
    <location>
        <begin position="115"/>
        <end position="137"/>
    </location>
</feature>
<evidence type="ECO:0000256" key="1">
    <source>
        <dbReference type="SAM" id="Phobius"/>
    </source>
</evidence>
<keyword evidence="1" id="KW-0812">Transmembrane</keyword>
<organism evidence="2 4">
    <name type="scientific">Bacillus canaveralius</name>
    <dbReference type="NCBI Taxonomy" id="1403243"/>
    <lineage>
        <taxon>Bacteria</taxon>
        <taxon>Bacillati</taxon>
        <taxon>Bacillota</taxon>
        <taxon>Bacilli</taxon>
        <taxon>Bacillales</taxon>
        <taxon>Bacillaceae</taxon>
        <taxon>Bacillus</taxon>
    </lineage>
</organism>
<name>A0A2N5GRK7_9BACI</name>
<dbReference type="Proteomes" id="UP000235114">
    <property type="component" value="Unassembled WGS sequence"/>
</dbReference>
<dbReference type="EMBL" id="PGVD01000013">
    <property type="protein sequence ID" value="PLS00197.1"/>
    <property type="molecule type" value="Genomic_DNA"/>
</dbReference>